<dbReference type="EMBL" id="JAGYWB010000013">
    <property type="protein sequence ID" value="KAI0500885.1"/>
    <property type="molecule type" value="Genomic_DNA"/>
</dbReference>
<comment type="caution">
    <text evidence="2">The sequence shown here is derived from an EMBL/GenBank/DDBJ whole genome shotgun (WGS) entry which is preliminary data.</text>
</comment>
<protein>
    <submittedName>
        <fullName evidence="2">Uncharacterized protein</fullName>
    </submittedName>
</protein>
<feature type="region of interest" description="Disordered" evidence="1">
    <location>
        <begin position="56"/>
        <end position="79"/>
    </location>
</feature>
<sequence>MNKTQELQLRAGRAVSWVGPAQRPGCCAEERDGCVHDGDVVLDDDAAAEAVVPRRDHRAMGPIEQRYGGRPAAGLRGHH</sequence>
<evidence type="ECO:0000313" key="2">
    <source>
        <dbReference type="EMBL" id="KAI0500885.1"/>
    </source>
</evidence>
<evidence type="ECO:0000256" key="1">
    <source>
        <dbReference type="SAM" id="MobiDB-lite"/>
    </source>
</evidence>
<name>A0A8T3B314_DENNO</name>
<accession>A0A8T3B314</accession>
<dbReference type="AlphaFoldDB" id="A0A8T3B314"/>
<dbReference type="Proteomes" id="UP000829196">
    <property type="component" value="Unassembled WGS sequence"/>
</dbReference>
<evidence type="ECO:0000313" key="3">
    <source>
        <dbReference type="Proteomes" id="UP000829196"/>
    </source>
</evidence>
<gene>
    <name evidence="2" type="ORF">KFK09_019103</name>
</gene>
<organism evidence="2 3">
    <name type="scientific">Dendrobium nobile</name>
    <name type="common">Orchid</name>
    <dbReference type="NCBI Taxonomy" id="94219"/>
    <lineage>
        <taxon>Eukaryota</taxon>
        <taxon>Viridiplantae</taxon>
        <taxon>Streptophyta</taxon>
        <taxon>Embryophyta</taxon>
        <taxon>Tracheophyta</taxon>
        <taxon>Spermatophyta</taxon>
        <taxon>Magnoliopsida</taxon>
        <taxon>Liliopsida</taxon>
        <taxon>Asparagales</taxon>
        <taxon>Orchidaceae</taxon>
        <taxon>Epidendroideae</taxon>
        <taxon>Malaxideae</taxon>
        <taxon>Dendrobiinae</taxon>
        <taxon>Dendrobium</taxon>
    </lineage>
</organism>
<proteinExistence type="predicted"/>
<reference evidence="2" key="1">
    <citation type="journal article" date="2022" name="Front. Genet.">
        <title>Chromosome-Scale Assembly of the Dendrobium nobile Genome Provides Insights Into the Molecular Mechanism of the Biosynthesis of the Medicinal Active Ingredient of Dendrobium.</title>
        <authorList>
            <person name="Xu Q."/>
            <person name="Niu S.-C."/>
            <person name="Li K.-L."/>
            <person name="Zheng P.-J."/>
            <person name="Zhang X.-J."/>
            <person name="Jia Y."/>
            <person name="Liu Y."/>
            <person name="Niu Y.-X."/>
            <person name="Yu L.-H."/>
            <person name="Chen D.-F."/>
            <person name="Zhang G.-Q."/>
        </authorList>
    </citation>
    <scope>NUCLEOTIDE SEQUENCE</scope>
    <source>
        <tissue evidence="2">Leaf</tissue>
    </source>
</reference>
<keyword evidence="3" id="KW-1185">Reference proteome</keyword>